<gene>
    <name evidence="3" type="ORF">EDD66_102470</name>
</gene>
<sequence length="167" mass="19293">MNFKEVDIQTIRTNPFTLIGDEWMLITAGTKAKCNTMTASWGGVGVIWNKNVATIYIRPTRYTKEFIDREDMFTISFFDKKYKKALGICGSKSGRDCDKINEAGLTVGYDGDTPYINEAKLILICKKIYQDEIKPENFKEIWIDDNYPNKDYHTMYIGEIVKVLDEQ</sequence>
<dbReference type="GO" id="GO:0010181">
    <property type="term" value="F:FMN binding"/>
    <property type="evidence" value="ECO:0007669"/>
    <property type="project" value="InterPro"/>
</dbReference>
<name>A0A3N1XW02_9FIRM</name>
<keyword evidence="4" id="KW-1185">Reference proteome</keyword>
<dbReference type="Proteomes" id="UP000273083">
    <property type="component" value="Unassembled WGS sequence"/>
</dbReference>
<dbReference type="PANTHER" id="PTHR43567">
    <property type="entry name" value="FLAVOREDOXIN-RELATED-RELATED"/>
    <property type="match status" value="1"/>
</dbReference>
<dbReference type="GO" id="GO:0016646">
    <property type="term" value="F:oxidoreductase activity, acting on the CH-NH group of donors, NAD or NADP as acceptor"/>
    <property type="evidence" value="ECO:0007669"/>
    <property type="project" value="UniProtKB-ARBA"/>
</dbReference>
<dbReference type="RefSeq" id="WP_123608493.1">
    <property type="nucleotide sequence ID" value="NZ_RJVG01000002.1"/>
</dbReference>
<accession>A0A3N1XW02</accession>
<dbReference type="AlphaFoldDB" id="A0A3N1XW02"/>
<protein>
    <submittedName>
        <fullName evidence="3">Flavin reductase like protein</fullName>
    </submittedName>
</protein>
<comment type="caution">
    <text evidence="3">The sequence shown here is derived from an EMBL/GenBank/DDBJ whole genome shotgun (WGS) entry which is preliminary data.</text>
</comment>
<dbReference type="InterPro" id="IPR002563">
    <property type="entry name" value="Flavin_Rdtase-like_dom"/>
</dbReference>
<evidence type="ECO:0000313" key="3">
    <source>
        <dbReference type="EMBL" id="ROR30814.1"/>
    </source>
</evidence>
<reference evidence="3 4" key="1">
    <citation type="submission" date="2018-11" db="EMBL/GenBank/DDBJ databases">
        <title>Genomic Encyclopedia of Type Strains, Phase IV (KMG-IV): sequencing the most valuable type-strain genomes for metagenomic binning, comparative biology and taxonomic classification.</title>
        <authorList>
            <person name="Goeker M."/>
        </authorList>
    </citation>
    <scope>NUCLEOTIDE SEQUENCE [LARGE SCALE GENOMIC DNA]</scope>
    <source>
        <strain evidence="3 4">DSM 26537</strain>
    </source>
</reference>
<dbReference type="PANTHER" id="PTHR43567:SF5">
    <property type="entry name" value="HYPOTHETICAL CYTOSOLIC PROTEIN"/>
    <property type="match status" value="1"/>
</dbReference>
<evidence type="ECO:0000256" key="1">
    <source>
        <dbReference type="ARBA" id="ARBA00038054"/>
    </source>
</evidence>
<evidence type="ECO:0000313" key="4">
    <source>
        <dbReference type="Proteomes" id="UP000273083"/>
    </source>
</evidence>
<dbReference type="EMBL" id="RJVG01000002">
    <property type="protein sequence ID" value="ROR30814.1"/>
    <property type="molecule type" value="Genomic_DNA"/>
</dbReference>
<dbReference type="SUPFAM" id="SSF50475">
    <property type="entry name" value="FMN-binding split barrel"/>
    <property type="match status" value="1"/>
</dbReference>
<evidence type="ECO:0000259" key="2">
    <source>
        <dbReference type="Pfam" id="PF01613"/>
    </source>
</evidence>
<dbReference type="OrthoDB" id="9791490at2"/>
<organism evidence="3 4">
    <name type="scientific">Mobilisporobacter senegalensis</name>
    <dbReference type="NCBI Taxonomy" id="1329262"/>
    <lineage>
        <taxon>Bacteria</taxon>
        <taxon>Bacillati</taxon>
        <taxon>Bacillota</taxon>
        <taxon>Clostridia</taxon>
        <taxon>Lachnospirales</taxon>
        <taxon>Lachnospiraceae</taxon>
        <taxon>Mobilisporobacter</taxon>
    </lineage>
</organism>
<comment type="similarity">
    <text evidence="1">Belongs to the flavoredoxin family.</text>
</comment>
<feature type="domain" description="Flavin reductase like" evidence="2">
    <location>
        <begin position="24"/>
        <end position="163"/>
    </location>
</feature>
<dbReference type="InterPro" id="IPR012349">
    <property type="entry name" value="Split_barrel_FMN-bd"/>
</dbReference>
<proteinExistence type="inferred from homology"/>
<dbReference type="InterPro" id="IPR052174">
    <property type="entry name" value="Flavoredoxin"/>
</dbReference>
<dbReference type="Gene3D" id="2.30.110.10">
    <property type="entry name" value="Electron Transport, Fmn-binding Protein, Chain A"/>
    <property type="match status" value="1"/>
</dbReference>
<dbReference type="Pfam" id="PF01613">
    <property type="entry name" value="Flavin_Reduct"/>
    <property type="match status" value="1"/>
</dbReference>